<feature type="domain" description="Gamma-butyrobetaine hydroxylase-like N-terminal" evidence="3">
    <location>
        <begin position="24"/>
        <end position="115"/>
    </location>
</feature>
<dbReference type="OrthoDB" id="9794178at2"/>
<dbReference type="Gene3D" id="3.30.2020.30">
    <property type="match status" value="1"/>
</dbReference>
<keyword evidence="2" id="KW-0408">Iron</keyword>
<dbReference type="Pfam" id="PF06155">
    <property type="entry name" value="GBBH-like_N"/>
    <property type="match status" value="1"/>
</dbReference>
<dbReference type="PANTHER" id="PTHR35303:SF5">
    <property type="entry name" value="OS02G0197800 PROTEIN"/>
    <property type="match status" value="1"/>
</dbReference>
<dbReference type="InterPro" id="IPR010376">
    <property type="entry name" value="GBBH-like_N"/>
</dbReference>
<protein>
    <recommendedName>
        <fullName evidence="3">Gamma-butyrobetaine hydroxylase-like N-terminal domain-containing protein</fullName>
    </recommendedName>
</protein>
<name>A0A5C5Z636_9BACT</name>
<organism evidence="4 5">
    <name type="scientific">Novipirellula herctigrandis</name>
    <dbReference type="NCBI Taxonomy" id="2527986"/>
    <lineage>
        <taxon>Bacteria</taxon>
        <taxon>Pseudomonadati</taxon>
        <taxon>Planctomycetota</taxon>
        <taxon>Planctomycetia</taxon>
        <taxon>Pirellulales</taxon>
        <taxon>Pirellulaceae</taxon>
        <taxon>Novipirellula</taxon>
    </lineage>
</organism>
<dbReference type="GO" id="GO:0046872">
    <property type="term" value="F:metal ion binding"/>
    <property type="evidence" value="ECO:0007669"/>
    <property type="project" value="UniProtKB-KW"/>
</dbReference>
<accession>A0A5C5Z636</accession>
<evidence type="ECO:0000259" key="3">
    <source>
        <dbReference type="Pfam" id="PF06155"/>
    </source>
</evidence>
<dbReference type="Proteomes" id="UP000315010">
    <property type="component" value="Unassembled WGS sequence"/>
</dbReference>
<dbReference type="EMBL" id="SJPJ01000001">
    <property type="protein sequence ID" value="TWT82527.1"/>
    <property type="molecule type" value="Genomic_DNA"/>
</dbReference>
<dbReference type="InterPro" id="IPR038492">
    <property type="entry name" value="GBBH-like_N_sf"/>
</dbReference>
<keyword evidence="5" id="KW-1185">Reference proteome</keyword>
<comment type="caution">
    <text evidence="4">The sequence shown here is derived from an EMBL/GenBank/DDBJ whole genome shotgun (WGS) entry which is preliminary data.</text>
</comment>
<reference evidence="4 5" key="1">
    <citation type="submission" date="2019-02" db="EMBL/GenBank/DDBJ databases">
        <title>Deep-cultivation of Planctomycetes and their phenomic and genomic characterization uncovers novel biology.</title>
        <authorList>
            <person name="Wiegand S."/>
            <person name="Jogler M."/>
            <person name="Boedeker C."/>
            <person name="Pinto D."/>
            <person name="Vollmers J."/>
            <person name="Rivas-Marin E."/>
            <person name="Kohn T."/>
            <person name="Peeters S.H."/>
            <person name="Heuer A."/>
            <person name="Rast P."/>
            <person name="Oberbeckmann S."/>
            <person name="Bunk B."/>
            <person name="Jeske O."/>
            <person name="Meyerdierks A."/>
            <person name="Storesund J.E."/>
            <person name="Kallscheuer N."/>
            <person name="Luecker S."/>
            <person name="Lage O.M."/>
            <person name="Pohl T."/>
            <person name="Merkel B.J."/>
            <person name="Hornburger P."/>
            <person name="Mueller R.-W."/>
            <person name="Bruemmer F."/>
            <person name="Labrenz M."/>
            <person name="Spormann A.M."/>
            <person name="Op Den Camp H."/>
            <person name="Overmann J."/>
            <person name="Amann R."/>
            <person name="Jetten M.S.M."/>
            <person name="Mascher T."/>
            <person name="Medema M.H."/>
            <person name="Devos D.P."/>
            <person name="Kaster A.-K."/>
            <person name="Ovreas L."/>
            <person name="Rohde M."/>
            <person name="Galperin M.Y."/>
            <person name="Jogler C."/>
        </authorList>
    </citation>
    <scope>NUCLEOTIDE SEQUENCE [LARGE SCALE GENOMIC DNA]</scope>
    <source>
        <strain evidence="4 5">CA13</strain>
    </source>
</reference>
<dbReference type="PANTHER" id="PTHR35303">
    <property type="entry name" value="OS02G0197800 PROTEIN"/>
    <property type="match status" value="1"/>
</dbReference>
<evidence type="ECO:0000256" key="2">
    <source>
        <dbReference type="ARBA" id="ARBA00023004"/>
    </source>
</evidence>
<evidence type="ECO:0000256" key="1">
    <source>
        <dbReference type="ARBA" id="ARBA00022723"/>
    </source>
</evidence>
<keyword evidence="1" id="KW-0479">Metal-binding</keyword>
<sequence length="123" mass="13452">MEQFLNSTQPDDFDLTPVTIARDGETAIEITWTDGSTNRWTAAELRKACPCATCREKRRANEEQKGSGGPMLLPVLSTAEAQPVRIESMSPVGSYAYSIAFSDGHSSGIFPMRLLAGQQLEIE</sequence>
<evidence type="ECO:0000313" key="5">
    <source>
        <dbReference type="Proteomes" id="UP000315010"/>
    </source>
</evidence>
<gene>
    <name evidence="4" type="ORF">CA13_39900</name>
</gene>
<evidence type="ECO:0000313" key="4">
    <source>
        <dbReference type="EMBL" id="TWT82527.1"/>
    </source>
</evidence>
<proteinExistence type="predicted"/>
<dbReference type="AlphaFoldDB" id="A0A5C5Z636"/>